<protein>
    <submittedName>
        <fullName evidence="1">Uncharacterized protein</fullName>
    </submittedName>
</protein>
<sequence length="171" mass="20120">MLLRNVRIFFTTIIERKHCLARKHARFLCQPLGKEFYRRLFTEGTSTCLGNKTAFSLIQKNMEYCLRVNTSNFCTITNSELCKKINALRNCDADYAASICNDLQRWYIDRSWKALIEVYYRFCKGTLNPPAYNLPFRRSQPSRGQLIREIGYGNSKSDKLYKICEQIPLYI</sequence>
<dbReference type="AlphaFoldDB" id="A0AAE1DTN0"/>
<dbReference type="EMBL" id="JAWDGP010002650">
    <property type="protein sequence ID" value="KAK3781228.1"/>
    <property type="molecule type" value="Genomic_DNA"/>
</dbReference>
<gene>
    <name evidence="1" type="ORF">RRG08_055880</name>
</gene>
<organism evidence="1 2">
    <name type="scientific">Elysia crispata</name>
    <name type="common">lettuce slug</name>
    <dbReference type="NCBI Taxonomy" id="231223"/>
    <lineage>
        <taxon>Eukaryota</taxon>
        <taxon>Metazoa</taxon>
        <taxon>Spiralia</taxon>
        <taxon>Lophotrochozoa</taxon>
        <taxon>Mollusca</taxon>
        <taxon>Gastropoda</taxon>
        <taxon>Heterobranchia</taxon>
        <taxon>Euthyneura</taxon>
        <taxon>Panpulmonata</taxon>
        <taxon>Sacoglossa</taxon>
        <taxon>Placobranchoidea</taxon>
        <taxon>Plakobranchidae</taxon>
        <taxon>Elysia</taxon>
    </lineage>
</organism>
<proteinExistence type="predicted"/>
<reference evidence="1" key="1">
    <citation type="journal article" date="2023" name="G3 (Bethesda)">
        <title>A reference genome for the long-term kleptoplast-retaining sea slug Elysia crispata morphotype clarki.</title>
        <authorList>
            <person name="Eastman K.E."/>
            <person name="Pendleton A.L."/>
            <person name="Shaikh M.A."/>
            <person name="Suttiyut T."/>
            <person name="Ogas R."/>
            <person name="Tomko P."/>
            <person name="Gavelis G."/>
            <person name="Widhalm J.R."/>
            <person name="Wisecaver J.H."/>
        </authorList>
    </citation>
    <scope>NUCLEOTIDE SEQUENCE</scope>
    <source>
        <strain evidence="1">ECLA1</strain>
    </source>
</reference>
<accession>A0AAE1DTN0</accession>
<dbReference type="Proteomes" id="UP001283361">
    <property type="component" value="Unassembled WGS sequence"/>
</dbReference>
<evidence type="ECO:0000313" key="1">
    <source>
        <dbReference type="EMBL" id="KAK3781228.1"/>
    </source>
</evidence>
<name>A0AAE1DTN0_9GAST</name>
<keyword evidence="2" id="KW-1185">Reference proteome</keyword>
<comment type="caution">
    <text evidence="1">The sequence shown here is derived from an EMBL/GenBank/DDBJ whole genome shotgun (WGS) entry which is preliminary data.</text>
</comment>
<evidence type="ECO:0000313" key="2">
    <source>
        <dbReference type="Proteomes" id="UP001283361"/>
    </source>
</evidence>